<dbReference type="GO" id="GO:0006886">
    <property type="term" value="P:intracellular protein transport"/>
    <property type="evidence" value="ECO:0007669"/>
    <property type="project" value="TreeGrafter"/>
</dbReference>
<dbReference type="Pfam" id="PF01217">
    <property type="entry name" value="Clat_adaptor_s"/>
    <property type="match status" value="1"/>
</dbReference>
<gene>
    <name evidence="14" type="ORF">BSTOLATCC_MIC35081</name>
</gene>
<keyword evidence="9 12" id="KW-0472">Membrane</keyword>
<keyword evidence="15" id="KW-1185">Reference proteome</keyword>
<evidence type="ECO:0000313" key="14">
    <source>
        <dbReference type="EMBL" id="CAG9324060.1"/>
    </source>
</evidence>
<dbReference type="GO" id="GO:0006890">
    <property type="term" value="P:retrograde vesicle-mediated transport, Golgi to endoplasmic reticulum"/>
    <property type="evidence" value="ECO:0007669"/>
    <property type="project" value="UniProtKB-UniRule"/>
</dbReference>
<organism evidence="14 15">
    <name type="scientific">Blepharisma stoltei</name>
    <dbReference type="NCBI Taxonomy" id="1481888"/>
    <lineage>
        <taxon>Eukaryota</taxon>
        <taxon>Sar</taxon>
        <taxon>Alveolata</taxon>
        <taxon>Ciliophora</taxon>
        <taxon>Postciliodesmatophora</taxon>
        <taxon>Heterotrichea</taxon>
        <taxon>Heterotrichida</taxon>
        <taxon>Blepharismidae</taxon>
        <taxon>Blepharisma</taxon>
    </lineage>
</organism>
<evidence type="ECO:0000256" key="8">
    <source>
        <dbReference type="ARBA" id="ARBA00023034"/>
    </source>
</evidence>
<protein>
    <recommendedName>
        <fullName evidence="12">Coatomer subunit zeta</fullName>
    </recommendedName>
</protein>
<dbReference type="GO" id="GO:0000139">
    <property type="term" value="C:Golgi membrane"/>
    <property type="evidence" value="ECO:0007669"/>
    <property type="project" value="UniProtKB-SubCell"/>
</dbReference>
<keyword evidence="5 12" id="KW-0963">Cytoplasm</keyword>
<comment type="function">
    <text evidence="11">The coatomer is a cytosolic protein complex that binds to dilysine motifs and reversibly associates with Golgi non-clathrin-coated vesicles, which further mediate biosynthetic protein transport from the ER, via the Golgi up to the trans Golgi network. Coatomer complex is required for budding from Golgi membranes, and is essential for the retrograde Golgi-to-ER transport of dilysine-tagged proteins. The zeta subunit may be involved in regulating the coat assembly and, hence, the rate of biosynthetic protein transport due to its association-dissociation properties with the coatomer complex.</text>
</comment>
<evidence type="ECO:0000259" key="13">
    <source>
        <dbReference type="Pfam" id="PF01217"/>
    </source>
</evidence>
<evidence type="ECO:0000256" key="10">
    <source>
        <dbReference type="ARBA" id="ARBA00023329"/>
    </source>
</evidence>
<dbReference type="GO" id="GO:0006891">
    <property type="term" value="P:intra-Golgi vesicle-mediated transport"/>
    <property type="evidence" value="ECO:0007669"/>
    <property type="project" value="TreeGrafter"/>
</dbReference>
<dbReference type="Proteomes" id="UP001162131">
    <property type="component" value="Unassembled WGS sequence"/>
</dbReference>
<keyword evidence="7 12" id="KW-0653">Protein transport</keyword>
<evidence type="ECO:0000256" key="12">
    <source>
        <dbReference type="RuleBase" id="RU366053"/>
    </source>
</evidence>
<accession>A0AAU9JIX4</accession>
<name>A0AAU9JIX4_9CILI</name>
<evidence type="ECO:0000313" key="15">
    <source>
        <dbReference type="Proteomes" id="UP001162131"/>
    </source>
</evidence>
<proteinExistence type="inferred from homology"/>
<evidence type="ECO:0000256" key="1">
    <source>
        <dbReference type="ARBA" id="ARBA00004255"/>
    </source>
</evidence>
<evidence type="ECO:0000256" key="5">
    <source>
        <dbReference type="ARBA" id="ARBA00022490"/>
    </source>
</evidence>
<comment type="subcellular location">
    <subcellularLocation>
        <location evidence="12">Cytoplasm</location>
    </subcellularLocation>
    <subcellularLocation>
        <location evidence="1 12">Golgi apparatus membrane</location>
        <topology evidence="1 12">Peripheral membrane protein</topology>
        <orientation evidence="1 12">Cytoplasmic side</orientation>
    </subcellularLocation>
    <subcellularLocation>
        <location evidence="12">Cytoplasmic vesicle</location>
        <location evidence="12">COPI-coated vesicle membrane</location>
        <topology evidence="12">Peripheral membrane protein</topology>
        <orientation evidence="12">Cytoplasmic side</orientation>
    </subcellularLocation>
</comment>
<dbReference type="SUPFAM" id="SSF64356">
    <property type="entry name" value="SNARE-like"/>
    <property type="match status" value="1"/>
</dbReference>
<feature type="domain" description="AP complex mu/sigma subunit" evidence="13">
    <location>
        <begin position="5"/>
        <end position="149"/>
    </location>
</feature>
<evidence type="ECO:0000256" key="11">
    <source>
        <dbReference type="ARBA" id="ARBA00045555"/>
    </source>
</evidence>
<evidence type="ECO:0000256" key="3">
    <source>
        <dbReference type="ARBA" id="ARBA00011775"/>
    </source>
</evidence>
<dbReference type="Gene3D" id="3.30.450.60">
    <property type="match status" value="1"/>
</dbReference>
<evidence type="ECO:0000256" key="9">
    <source>
        <dbReference type="ARBA" id="ARBA00023136"/>
    </source>
</evidence>
<dbReference type="PANTHER" id="PTHR11043">
    <property type="entry name" value="ZETA-COAT PROTEIN"/>
    <property type="match status" value="1"/>
</dbReference>
<dbReference type="InterPro" id="IPR039652">
    <property type="entry name" value="Coatomer_zeta"/>
</dbReference>
<keyword evidence="10 12" id="KW-0968">Cytoplasmic vesicle</keyword>
<dbReference type="GO" id="GO:0030126">
    <property type="term" value="C:COPI vesicle coat"/>
    <property type="evidence" value="ECO:0007669"/>
    <property type="project" value="UniProtKB-UniRule"/>
</dbReference>
<dbReference type="EMBL" id="CAJZBQ010000035">
    <property type="protein sequence ID" value="CAG9324060.1"/>
    <property type="molecule type" value="Genomic_DNA"/>
</dbReference>
<dbReference type="PANTHER" id="PTHR11043:SF0">
    <property type="entry name" value="COATOMER SUBUNIT ZETA"/>
    <property type="match status" value="1"/>
</dbReference>
<keyword evidence="6 12" id="KW-0931">ER-Golgi transport</keyword>
<dbReference type="AlphaFoldDB" id="A0AAU9JIX4"/>
<keyword evidence="4 12" id="KW-0813">Transport</keyword>
<evidence type="ECO:0000256" key="7">
    <source>
        <dbReference type="ARBA" id="ARBA00022927"/>
    </source>
</evidence>
<evidence type="ECO:0000256" key="6">
    <source>
        <dbReference type="ARBA" id="ARBA00022892"/>
    </source>
</evidence>
<comment type="caution">
    <text evidence="14">The sequence shown here is derived from an EMBL/GenBank/DDBJ whole genome shotgun (WGS) entry which is preliminary data.</text>
</comment>
<evidence type="ECO:0000256" key="4">
    <source>
        <dbReference type="ARBA" id="ARBA00022448"/>
    </source>
</evidence>
<reference evidence="14" key="1">
    <citation type="submission" date="2021-09" db="EMBL/GenBank/DDBJ databases">
        <authorList>
            <consortium name="AG Swart"/>
            <person name="Singh M."/>
            <person name="Singh A."/>
            <person name="Seah K."/>
            <person name="Emmerich C."/>
        </authorList>
    </citation>
    <scope>NUCLEOTIDE SEQUENCE</scope>
    <source>
        <strain evidence="14">ATCC30299</strain>
    </source>
</reference>
<keyword evidence="8 12" id="KW-0333">Golgi apparatus</keyword>
<sequence length="182" mass="20927">MICQMKGIIVLDNEGQNIFSKYYNPSSSLLTHSNQKLFEQQLYSKSSRISTRGTEADIFMLETYSVVFKNYNDIAIYLFATFEENEILMASLLDAITEALEMLYRTEIDKKRVCEEMDLMMLAIDEFLDDGIIICCDAMSIVERVTMREGQQVLPQKNKKQESTLGRAITNARQAISKSLMR</sequence>
<dbReference type="InterPro" id="IPR011012">
    <property type="entry name" value="Longin-like_dom_sf"/>
</dbReference>
<comment type="subunit">
    <text evidence="3 12">Oligomeric complex that consists of at least the alpha, beta, beta', gamma, delta, epsilon and zeta subunits.</text>
</comment>
<evidence type="ECO:0000256" key="2">
    <source>
        <dbReference type="ARBA" id="ARBA00006972"/>
    </source>
</evidence>
<dbReference type="InterPro" id="IPR022775">
    <property type="entry name" value="AP_mu_sigma_su"/>
</dbReference>
<comment type="similarity">
    <text evidence="2 12">Belongs to the adaptor complexes small subunit family.</text>
</comment>